<proteinExistence type="predicted"/>
<comment type="caution">
    <text evidence="2">The sequence shown here is derived from an EMBL/GenBank/DDBJ whole genome shotgun (WGS) entry which is preliminary data.</text>
</comment>
<gene>
    <name evidence="2" type="ORF">HBH26_15870</name>
</gene>
<dbReference type="EMBL" id="JAAVJH010000012">
    <property type="protein sequence ID" value="NJR80061.1"/>
    <property type="molecule type" value="Genomic_DNA"/>
</dbReference>
<sequence>MSRLGDGTVRQPPSGPGGMRSEDAEEFGLVIRRLVRRVEDADLLGGQVEVLLGLGFGEWSRVRAGRPGWRLSPRQERCARLAVELLDGLEALLGGWASVRPWLEAPSGHLDGGSPLEWAGLSPAHLSALVACLRAEAS</sequence>
<protein>
    <recommendedName>
        <fullName evidence="4">Antitoxin Xre/MbcA/ParS-like toxin-binding domain-containing protein</fullName>
    </recommendedName>
</protein>
<evidence type="ECO:0000256" key="1">
    <source>
        <dbReference type="SAM" id="MobiDB-lite"/>
    </source>
</evidence>
<dbReference type="Proteomes" id="UP000732399">
    <property type="component" value="Unassembled WGS sequence"/>
</dbReference>
<organism evidence="2 3">
    <name type="scientific">Sphingomonas corticis</name>
    <dbReference type="NCBI Taxonomy" id="2722791"/>
    <lineage>
        <taxon>Bacteria</taxon>
        <taxon>Pseudomonadati</taxon>
        <taxon>Pseudomonadota</taxon>
        <taxon>Alphaproteobacteria</taxon>
        <taxon>Sphingomonadales</taxon>
        <taxon>Sphingomonadaceae</taxon>
        <taxon>Sphingomonas</taxon>
    </lineage>
</organism>
<evidence type="ECO:0000313" key="3">
    <source>
        <dbReference type="Proteomes" id="UP000732399"/>
    </source>
</evidence>
<reference evidence="2 3" key="1">
    <citation type="submission" date="2020-03" db="EMBL/GenBank/DDBJ databases">
        <authorList>
            <person name="Wang L."/>
            <person name="He N."/>
            <person name="Li Y."/>
            <person name="Fang Y."/>
            <person name="Zhang F."/>
        </authorList>
    </citation>
    <scope>NUCLEOTIDE SEQUENCE [LARGE SCALE GENOMIC DNA]</scope>
    <source>
        <strain evidence="2 3">36D10-4-7</strain>
    </source>
</reference>
<keyword evidence="3" id="KW-1185">Reference proteome</keyword>
<name>A0ABX1CQ43_9SPHN</name>
<feature type="region of interest" description="Disordered" evidence="1">
    <location>
        <begin position="1"/>
        <end position="22"/>
    </location>
</feature>
<accession>A0ABX1CQ43</accession>
<evidence type="ECO:0000313" key="2">
    <source>
        <dbReference type="EMBL" id="NJR80061.1"/>
    </source>
</evidence>
<dbReference type="RefSeq" id="WP_168135618.1">
    <property type="nucleotide sequence ID" value="NZ_JAAVJH010000012.1"/>
</dbReference>
<evidence type="ECO:0008006" key="4">
    <source>
        <dbReference type="Google" id="ProtNLM"/>
    </source>
</evidence>